<dbReference type="CDD" id="cd02503">
    <property type="entry name" value="MobA"/>
    <property type="match status" value="1"/>
</dbReference>
<dbReference type="NCBIfam" id="TIGR02665">
    <property type="entry name" value="molyb_mobA"/>
    <property type="match status" value="1"/>
</dbReference>
<dbReference type="HAMAP" id="MF_00316">
    <property type="entry name" value="MobA"/>
    <property type="match status" value="1"/>
</dbReference>
<evidence type="ECO:0000256" key="9">
    <source>
        <dbReference type="SAM" id="MobiDB-lite"/>
    </source>
</evidence>
<keyword evidence="5 8" id="KW-0460">Magnesium</keyword>
<dbReference type="GO" id="GO:1902758">
    <property type="term" value="P:bis(molybdopterin guanine dinucleotide)molybdenum biosynthetic process"/>
    <property type="evidence" value="ECO:0007669"/>
    <property type="project" value="TreeGrafter"/>
</dbReference>
<evidence type="ECO:0000313" key="12">
    <source>
        <dbReference type="Proteomes" id="UP000274556"/>
    </source>
</evidence>
<keyword evidence="3 8" id="KW-0479">Metal-binding</keyword>
<keyword evidence="4 8" id="KW-0547">Nucleotide-binding</keyword>
<dbReference type="EMBL" id="RBXL01000001">
    <property type="protein sequence ID" value="RKT45075.1"/>
    <property type="molecule type" value="Genomic_DNA"/>
</dbReference>
<dbReference type="Gene3D" id="3.90.550.10">
    <property type="entry name" value="Spore Coat Polysaccharide Biosynthesis Protein SpsA, Chain A"/>
    <property type="match status" value="1"/>
</dbReference>
<organism evidence="11 12">
    <name type="scientific">Thiocapsa rosea</name>
    <dbReference type="NCBI Taxonomy" id="69360"/>
    <lineage>
        <taxon>Bacteria</taxon>
        <taxon>Pseudomonadati</taxon>
        <taxon>Pseudomonadota</taxon>
        <taxon>Gammaproteobacteria</taxon>
        <taxon>Chromatiales</taxon>
        <taxon>Chromatiaceae</taxon>
        <taxon>Thiocapsa</taxon>
    </lineage>
</organism>
<feature type="binding site" evidence="8">
    <location>
        <position position="124"/>
    </location>
    <ligand>
        <name>Mg(2+)</name>
        <dbReference type="ChEBI" id="CHEBI:18420"/>
    </ligand>
</feature>
<evidence type="ECO:0000256" key="5">
    <source>
        <dbReference type="ARBA" id="ARBA00022842"/>
    </source>
</evidence>
<name>A0A495V996_9GAMM</name>
<comment type="subcellular location">
    <subcellularLocation>
        <location evidence="8">Cytoplasm</location>
    </subcellularLocation>
</comment>
<feature type="binding site" evidence="8">
    <location>
        <position position="48"/>
    </location>
    <ligand>
        <name>GTP</name>
        <dbReference type="ChEBI" id="CHEBI:37565"/>
    </ligand>
</feature>
<accession>A0A495V996</accession>
<gene>
    <name evidence="8" type="primary">mobA</name>
    <name evidence="11" type="ORF">BDD21_2492</name>
</gene>
<keyword evidence="1 8" id="KW-0963">Cytoplasm</keyword>
<comment type="caution">
    <text evidence="11">The sequence shown here is derived from an EMBL/GenBank/DDBJ whole genome shotgun (WGS) entry which is preliminary data.</text>
</comment>
<keyword evidence="12" id="KW-1185">Reference proteome</keyword>
<comment type="subunit">
    <text evidence="8">Monomer.</text>
</comment>
<dbReference type="InterPro" id="IPR013482">
    <property type="entry name" value="Molybde_CF_guanTrfase"/>
</dbReference>
<evidence type="ECO:0000256" key="4">
    <source>
        <dbReference type="ARBA" id="ARBA00022741"/>
    </source>
</evidence>
<comment type="similarity">
    <text evidence="8">Belongs to the MobA family.</text>
</comment>
<comment type="domain">
    <text evidence="8">The N-terminal domain determines nucleotide recognition and specific binding, while the C-terminal domain determines the specific binding to the target protein.</text>
</comment>
<feature type="binding site" evidence="8">
    <location>
        <position position="124"/>
    </location>
    <ligand>
        <name>GTP</name>
        <dbReference type="ChEBI" id="CHEBI:37565"/>
    </ligand>
</feature>
<keyword evidence="7 8" id="KW-0501">Molybdenum cofactor biosynthesis</keyword>
<evidence type="ECO:0000256" key="1">
    <source>
        <dbReference type="ARBA" id="ARBA00022490"/>
    </source>
</evidence>
<evidence type="ECO:0000259" key="10">
    <source>
        <dbReference type="Pfam" id="PF12804"/>
    </source>
</evidence>
<keyword evidence="11" id="KW-0548">Nucleotidyltransferase</keyword>
<evidence type="ECO:0000256" key="7">
    <source>
        <dbReference type="ARBA" id="ARBA00023150"/>
    </source>
</evidence>
<dbReference type="GO" id="GO:0005737">
    <property type="term" value="C:cytoplasm"/>
    <property type="evidence" value="ECO:0007669"/>
    <property type="project" value="UniProtKB-SubCell"/>
</dbReference>
<dbReference type="GO" id="GO:0061603">
    <property type="term" value="F:molybdenum cofactor guanylyltransferase activity"/>
    <property type="evidence" value="ECO:0007669"/>
    <property type="project" value="UniProtKB-EC"/>
</dbReference>
<sequence length="223" mass="23629">MIGTQVGAKRSGEPAFGLGMKRTAPTPREITGVILAGGRGRRMGCVDKGLVEFAGRPLIEWILDALAPQVGTLLINANRHREIYAGYGVPVIADSEPGFNGPLAGMLCAMRAARTDWILTVPCDGPLLPPDLARGLIAALASDDASLATVTEGVRIHPVYALMPVSLEPELSADLAAGTRKVADWIVRHRPALADFSDRPQAFSNINSAEDVARLEAQLKTST</sequence>
<dbReference type="EC" id="2.7.7.77" evidence="8"/>
<feature type="binding site" evidence="8">
    <location>
        <position position="94"/>
    </location>
    <ligand>
        <name>GTP</name>
        <dbReference type="ChEBI" id="CHEBI:37565"/>
    </ligand>
</feature>
<dbReference type="GO" id="GO:0046872">
    <property type="term" value="F:metal ion binding"/>
    <property type="evidence" value="ECO:0007669"/>
    <property type="project" value="UniProtKB-KW"/>
</dbReference>
<comment type="catalytic activity">
    <reaction evidence="8">
        <text>Mo-molybdopterin + GTP + H(+) = Mo-molybdopterin guanine dinucleotide + diphosphate</text>
        <dbReference type="Rhea" id="RHEA:34243"/>
        <dbReference type="ChEBI" id="CHEBI:15378"/>
        <dbReference type="ChEBI" id="CHEBI:33019"/>
        <dbReference type="ChEBI" id="CHEBI:37565"/>
        <dbReference type="ChEBI" id="CHEBI:71302"/>
        <dbReference type="ChEBI" id="CHEBI:71310"/>
        <dbReference type="EC" id="2.7.7.77"/>
    </reaction>
</comment>
<protein>
    <recommendedName>
        <fullName evidence="8">Molybdenum cofactor guanylyltransferase</fullName>
        <shortName evidence="8">MoCo guanylyltransferase</shortName>
        <ecNumber evidence="8">2.7.7.77</ecNumber>
    </recommendedName>
    <alternativeName>
        <fullName evidence="8">GTP:molybdopterin guanylyltransferase</fullName>
    </alternativeName>
    <alternativeName>
        <fullName evidence="8">Mo-MPT guanylyltransferase</fullName>
    </alternativeName>
    <alternativeName>
        <fullName evidence="8">Molybdopterin guanylyltransferase</fullName>
    </alternativeName>
    <alternativeName>
        <fullName evidence="8">Molybdopterin-guanine dinucleotide synthase</fullName>
        <shortName evidence="8">MGD synthase</shortName>
    </alternativeName>
</protein>
<dbReference type="InterPro" id="IPR025877">
    <property type="entry name" value="MobA-like_NTP_Trfase"/>
</dbReference>
<dbReference type="Pfam" id="PF12804">
    <property type="entry name" value="NTP_transf_3"/>
    <property type="match status" value="1"/>
</dbReference>
<keyword evidence="2 8" id="KW-0808">Transferase</keyword>
<feature type="domain" description="MobA-like NTP transferase" evidence="10">
    <location>
        <begin position="32"/>
        <end position="185"/>
    </location>
</feature>
<dbReference type="Proteomes" id="UP000274556">
    <property type="component" value="Unassembled WGS sequence"/>
</dbReference>
<dbReference type="AlphaFoldDB" id="A0A495V996"/>
<reference evidence="11 12" key="1">
    <citation type="submission" date="2018-10" db="EMBL/GenBank/DDBJ databases">
        <title>Genomic Encyclopedia of Archaeal and Bacterial Type Strains, Phase II (KMG-II): from individual species to whole genera.</title>
        <authorList>
            <person name="Goeker M."/>
        </authorList>
    </citation>
    <scope>NUCLEOTIDE SEQUENCE [LARGE SCALE GENOMIC DNA]</scope>
    <source>
        <strain evidence="11 12">DSM 235</strain>
    </source>
</reference>
<dbReference type="GO" id="GO:0005525">
    <property type="term" value="F:GTP binding"/>
    <property type="evidence" value="ECO:0007669"/>
    <property type="project" value="UniProtKB-UniRule"/>
</dbReference>
<feature type="binding site" evidence="8">
    <location>
        <begin position="35"/>
        <end position="37"/>
    </location>
    <ligand>
        <name>GTP</name>
        <dbReference type="ChEBI" id="CHEBI:37565"/>
    </ligand>
</feature>
<feature type="binding site" evidence="8">
    <location>
        <position position="76"/>
    </location>
    <ligand>
        <name>GTP</name>
        <dbReference type="ChEBI" id="CHEBI:37565"/>
    </ligand>
</feature>
<dbReference type="SUPFAM" id="SSF53448">
    <property type="entry name" value="Nucleotide-diphospho-sugar transferases"/>
    <property type="match status" value="1"/>
</dbReference>
<comment type="function">
    <text evidence="8">Transfers a GMP moiety from GTP to Mo-molybdopterin (Mo-MPT) cofactor (Moco or molybdenum cofactor) to form Mo-molybdopterin guanine dinucleotide (Mo-MGD) cofactor.</text>
</comment>
<evidence type="ECO:0000256" key="2">
    <source>
        <dbReference type="ARBA" id="ARBA00022679"/>
    </source>
</evidence>
<evidence type="ECO:0000256" key="3">
    <source>
        <dbReference type="ARBA" id="ARBA00022723"/>
    </source>
</evidence>
<dbReference type="PANTHER" id="PTHR19136:SF81">
    <property type="entry name" value="MOLYBDENUM COFACTOR GUANYLYLTRANSFERASE"/>
    <property type="match status" value="1"/>
</dbReference>
<feature type="region of interest" description="Disordered" evidence="9">
    <location>
        <begin position="1"/>
        <end position="21"/>
    </location>
</feature>
<evidence type="ECO:0000313" key="11">
    <source>
        <dbReference type="EMBL" id="RKT45075.1"/>
    </source>
</evidence>
<proteinExistence type="inferred from homology"/>
<dbReference type="PANTHER" id="PTHR19136">
    <property type="entry name" value="MOLYBDENUM COFACTOR GUANYLYLTRANSFERASE"/>
    <property type="match status" value="1"/>
</dbReference>
<keyword evidence="6 8" id="KW-0342">GTP-binding</keyword>
<evidence type="ECO:0000256" key="8">
    <source>
        <dbReference type="HAMAP-Rule" id="MF_00316"/>
    </source>
</evidence>
<comment type="cofactor">
    <cofactor evidence="8">
        <name>Mg(2+)</name>
        <dbReference type="ChEBI" id="CHEBI:18420"/>
    </cofactor>
</comment>
<evidence type="ECO:0000256" key="6">
    <source>
        <dbReference type="ARBA" id="ARBA00023134"/>
    </source>
</evidence>
<dbReference type="InterPro" id="IPR029044">
    <property type="entry name" value="Nucleotide-diphossugar_trans"/>
</dbReference>